<evidence type="ECO:0000256" key="1">
    <source>
        <dbReference type="SAM" id="Coils"/>
    </source>
</evidence>
<evidence type="ECO:0000256" key="3">
    <source>
        <dbReference type="SAM" id="SignalP"/>
    </source>
</evidence>
<feature type="signal peptide" evidence="3">
    <location>
        <begin position="1"/>
        <end position="20"/>
    </location>
</feature>
<comment type="caution">
    <text evidence="4">The sequence shown here is derived from an EMBL/GenBank/DDBJ whole genome shotgun (WGS) entry which is preliminary data.</text>
</comment>
<evidence type="ECO:0000313" key="4">
    <source>
        <dbReference type="EMBL" id="CAF5059871.1"/>
    </source>
</evidence>
<organism evidence="4 5">
    <name type="scientific">Rotaria magnacalcarata</name>
    <dbReference type="NCBI Taxonomy" id="392030"/>
    <lineage>
        <taxon>Eukaryota</taxon>
        <taxon>Metazoa</taxon>
        <taxon>Spiralia</taxon>
        <taxon>Gnathifera</taxon>
        <taxon>Rotifera</taxon>
        <taxon>Eurotatoria</taxon>
        <taxon>Bdelloidea</taxon>
        <taxon>Philodinida</taxon>
        <taxon>Philodinidae</taxon>
        <taxon>Rotaria</taxon>
    </lineage>
</organism>
<keyword evidence="3" id="KW-0732">Signal</keyword>
<dbReference type="EMBL" id="CAJOBJ010233421">
    <property type="protein sequence ID" value="CAF5059871.1"/>
    <property type="molecule type" value="Genomic_DNA"/>
</dbReference>
<evidence type="ECO:0000256" key="2">
    <source>
        <dbReference type="SAM" id="MobiDB-lite"/>
    </source>
</evidence>
<feature type="compositionally biased region" description="Basic and acidic residues" evidence="2">
    <location>
        <begin position="133"/>
        <end position="189"/>
    </location>
</feature>
<proteinExistence type="predicted"/>
<feature type="chain" id="PRO_5035872367" evidence="3">
    <location>
        <begin position="21"/>
        <end position="200"/>
    </location>
</feature>
<dbReference type="Proteomes" id="UP000681720">
    <property type="component" value="Unassembled WGS sequence"/>
</dbReference>
<dbReference type="AlphaFoldDB" id="A0A8S3E5H8"/>
<name>A0A8S3E5H8_9BILA</name>
<evidence type="ECO:0000313" key="5">
    <source>
        <dbReference type="Proteomes" id="UP000681720"/>
    </source>
</evidence>
<accession>A0A8S3E5H8</accession>
<gene>
    <name evidence="4" type="ORF">GIL414_LOCUS60454</name>
</gene>
<sequence>MAKNFLYLGNLLLLPQHVSVFGLHSSTTNNGSQPAVSIDNQRAMKQLELSNKVQTGLELKIDILKKEIHKLTDELHAAQKSSRSYSDQLTDTKKRLRESQHDLKELEEKYKRYSDALYRVRSESRATLDHLTHVLGIKEKQPSQARKSEDETKKNSAVKTEVKSSNESDKIKQTETKPVEQEQSNKVEETLPSETNETEQ</sequence>
<protein>
    <submittedName>
        <fullName evidence="4">Uncharacterized protein</fullName>
    </submittedName>
</protein>
<reference evidence="4" key="1">
    <citation type="submission" date="2021-02" db="EMBL/GenBank/DDBJ databases">
        <authorList>
            <person name="Nowell W R."/>
        </authorList>
    </citation>
    <scope>NUCLEOTIDE SEQUENCE</scope>
</reference>
<feature type="coiled-coil region" evidence="1">
    <location>
        <begin position="54"/>
        <end position="123"/>
    </location>
</feature>
<keyword evidence="1" id="KW-0175">Coiled coil</keyword>
<feature type="region of interest" description="Disordered" evidence="2">
    <location>
        <begin position="133"/>
        <end position="200"/>
    </location>
</feature>